<protein>
    <submittedName>
        <fullName evidence="6">Nucleolar MIF4G domain-containing protein 1 homolog</fullName>
    </submittedName>
</protein>
<dbReference type="Gene3D" id="1.25.40.180">
    <property type="match status" value="1"/>
</dbReference>
<dbReference type="SUPFAM" id="SSF48371">
    <property type="entry name" value="ARM repeat"/>
    <property type="match status" value="1"/>
</dbReference>
<keyword evidence="5" id="KW-1185">Reference proteome</keyword>
<dbReference type="InterPro" id="IPR003890">
    <property type="entry name" value="MIF4G-like_typ-3"/>
</dbReference>
<organism evidence="5 6">
    <name type="scientific">Agrilus planipennis</name>
    <name type="common">Emerald ash borer</name>
    <name type="synonym">Agrilus marcopoli</name>
    <dbReference type="NCBI Taxonomy" id="224129"/>
    <lineage>
        <taxon>Eukaryota</taxon>
        <taxon>Metazoa</taxon>
        <taxon>Ecdysozoa</taxon>
        <taxon>Arthropoda</taxon>
        <taxon>Hexapoda</taxon>
        <taxon>Insecta</taxon>
        <taxon>Pterygota</taxon>
        <taxon>Neoptera</taxon>
        <taxon>Endopterygota</taxon>
        <taxon>Coleoptera</taxon>
        <taxon>Polyphaga</taxon>
        <taxon>Elateriformia</taxon>
        <taxon>Buprestoidea</taxon>
        <taxon>Buprestidae</taxon>
        <taxon>Agrilinae</taxon>
        <taxon>Agrilus</taxon>
    </lineage>
</organism>
<dbReference type="InterPro" id="IPR016024">
    <property type="entry name" value="ARM-type_fold"/>
</dbReference>
<comment type="subcellular location">
    <subcellularLocation>
        <location evidence="1">Nucleus</location>
        <location evidence="1">Nucleolus</location>
    </subcellularLocation>
</comment>
<name>A0A7F5R1Y0_AGRPL</name>
<evidence type="ECO:0000313" key="5">
    <source>
        <dbReference type="Proteomes" id="UP000192223"/>
    </source>
</evidence>
<dbReference type="Pfam" id="PF02854">
    <property type="entry name" value="MIF4G"/>
    <property type="match status" value="1"/>
</dbReference>
<dbReference type="KEGG" id="apln:108733617"/>
<dbReference type="InParanoid" id="A0A7F5R1Y0"/>
<evidence type="ECO:0000256" key="2">
    <source>
        <dbReference type="ARBA" id="ARBA00006856"/>
    </source>
</evidence>
<dbReference type="SMART" id="SM00544">
    <property type="entry name" value="MA3"/>
    <property type="match status" value="1"/>
</dbReference>
<dbReference type="PANTHER" id="PTHR18034:SF4">
    <property type="entry name" value="NUCLEOLAR MIF4G DOMAIN-CONTAINING PROTEIN 1"/>
    <property type="match status" value="1"/>
</dbReference>
<proteinExistence type="inferred from homology"/>
<sequence length="484" mass="56542">MHKIAVKIEQLYMANSRNDMNHTLTNLIFEALLSPVLTPERFVIEHIMLITILHANIGVEVGAHFLQCLVKKFDEVYDADEPADNKILENIVQTLSHLYNFRVFDANLLYEILEKLNTRFTERDIECILLALKSVGFSLRKDSPLNLKNLIVNIQKQAANNSEMSKDDPRVKFMLDILMAIKNNNMTKIPNYDPTYAEHLKKLLKNFVRKGLYVFSLNISLEDLLKADERGKWWIVGSAWTGKETGSVANNQQKVQTNLFSQKLLDLARKQRMNTDTRRNIFCILMSAEDYLDAFEKLLHLGLKNQQEREIIHVIVHCCLQEKSFNPYYAHLAQKFCDYDRRFQMIIKYSVWDKLKALSECSGAQLSNMAKLLMHLFLEKGLPISTLKIMQFSELDKITLRFVRQILLGILLCEDLEQCLQVFEKVSQGEKLKLFRESIRLFIKHFLLRNLKVNNVSDDQKNLLEERANLIDKMLSQHDRKIRF</sequence>
<feature type="domain" description="MI" evidence="4">
    <location>
        <begin position="276"/>
        <end position="392"/>
    </location>
</feature>
<dbReference type="InterPro" id="IPR050781">
    <property type="entry name" value="CWC22_splicing_factor"/>
</dbReference>
<accession>A0A7F5R1Y0</accession>
<dbReference type="FunCoup" id="A0A7F5R1Y0">
    <property type="interactions" value="1184"/>
</dbReference>
<evidence type="ECO:0000313" key="6">
    <source>
        <dbReference type="RefSeq" id="XP_025829222.1"/>
    </source>
</evidence>
<dbReference type="RefSeq" id="XP_025829222.1">
    <property type="nucleotide sequence ID" value="XM_025973437.1"/>
</dbReference>
<dbReference type="SMART" id="SM00543">
    <property type="entry name" value="MIF4G"/>
    <property type="match status" value="1"/>
</dbReference>
<dbReference type="GeneID" id="108733617"/>
<dbReference type="GO" id="GO:0003723">
    <property type="term" value="F:RNA binding"/>
    <property type="evidence" value="ECO:0007669"/>
    <property type="project" value="InterPro"/>
</dbReference>
<dbReference type="FunFam" id="1.25.40.180:FF:000032">
    <property type="entry name" value="Nucleolar MIF4G domain-containing protein 1"/>
    <property type="match status" value="1"/>
</dbReference>
<evidence type="ECO:0000256" key="1">
    <source>
        <dbReference type="ARBA" id="ARBA00004604"/>
    </source>
</evidence>
<gene>
    <name evidence="6" type="primary">LOC108733617</name>
</gene>
<comment type="similarity">
    <text evidence="2">Belongs to the CWC22 family.</text>
</comment>
<dbReference type="Proteomes" id="UP000192223">
    <property type="component" value="Unplaced"/>
</dbReference>
<dbReference type="GO" id="GO:0042274">
    <property type="term" value="P:ribosomal small subunit biogenesis"/>
    <property type="evidence" value="ECO:0007669"/>
    <property type="project" value="TreeGrafter"/>
</dbReference>
<dbReference type="InterPro" id="IPR003891">
    <property type="entry name" value="Initiation_fac_eIF4g_MI"/>
</dbReference>
<dbReference type="PANTHER" id="PTHR18034">
    <property type="entry name" value="CELL CYCLE CONTROL PROTEIN CWF22-RELATED"/>
    <property type="match status" value="1"/>
</dbReference>
<dbReference type="AlphaFoldDB" id="A0A7F5R1Y0"/>
<dbReference type="GO" id="GO:0005730">
    <property type="term" value="C:nucleolus"/>
    <property type="evidence" value="ECO:0007669"/>
    <property type="project" value="UniProtKB-SubCell"/>
</dbReference>
<dbReference type="Pfam" id="PF02847">
    <property type="entry name" value="MA3"/>
    <property type="match status" value="1"/>
</dbReference>
<evidence type="ECO:0000256" key="3">
    <source>
        <dbReference type="ARBA" id="ARBA00023242"/>
    </source>
</evidence>
<evidence type="ECO:0000259" key="4">
    <source>
        <dbReference type="PROSITE" id="PS51366"/>
    </source>
</evidence>
<dbReference type="PROSITE" id="PS51366">
    <property type="entry name" value="MI"/>
    <property type="match status" value="1"/>
</dbReference>
<reference evidence="6" key="1">
    <citation type="submission" date="2025-08" db="UniProtKB">
        <authorList>
            <consortium name="RefSeq"/>
        </authorList>
    </citation>
    <scope>IDENTIFICATION</scope>
    <source>
        <tissue evidence="6">Entire body</tissue>
    </source>
</reference>
<dbReference type="OrthoDB" id="10260961at2759"/>
<keyword evidence="3" id="KW-0539">Nucleus</keyword>